<feature type="transmembrane region" description="Helical" evidence="7">
    <location>
        <begin position="33"/>
        <end position="51"/>
    </location>
</feature>
<evidence type="ECO:0000313" key="9">
    <source>
        <dbReference type="Proteomes" id="UP000580568"/>
    </source>
</evidence>
<keyword evidence="9" id="KW-1185">Reference proteome</keyword>
<evidence type="ECO:0000256" key="6">
    <source>
        <dbReference type="ARBA" id="ARBA00023136"/>
    </source>
</evidence>
<keyword evidence="5 7" id="KW-1133">Transmembrane helix</keyword>
<evidence type="ECO:0000256" key="7">
    <source>
        <dbReference type="SAM" id="Phobius"/>
    </source>
</evidence>
<dbReference type="RefSeq" id="WP_183276349.1">
    <property type="nucleotide sequence ID" value="NZ_BLZR01000001.1"/>
</dbReference>
<comment type="subcellular location">
    <subcellularLocation>
        <location evidence="1">Membrane</location>
        <topology evidence="1">Multi-pass membrane protein</topology>
    </subcellularLocation>
</comment>
<feature type="transmembrane region" description="Helical" evidence="7">
    <location>
        <begin position="318"/>
        <end position="343"/>
    </location>
</feature>
<reference evidence="8 9" key="1">
    <citation type="submission" date="2020-07" db="EMBL/GenBank/DDBJ databases">
        <title>A new beta-1,3-glucan-decomposing anaerobic bacterium isolated from anoxic soil subjected to biological soil disinfestation.</title>
        <authorList>
            <person name="Ueki A."/>
            <person name="Tonouchi A."/>
        </authorList>
    </citation>
    <scope>NUCLEOTIDE SEQUENCE [LARGE SCALE GENOMIC DNA]</scope>
    <source>
        <strain evidence="8 9">TW1</strain>
    </source>
</reference>
<evidence type="ECO:0000256" key="4">
    <source>
        <dbReference type="ARBA" id="ARBA00022692"/>
    </source>
</evidence>
<evidence type="ECO:0000256" key="3">
    <source>
        <dbReference type="ARBA" id="ARBA00022448"/>
    </source>
</evidence>
<name>A0A6V8SC34_9CLOT</name>
<keyword evidence="6 7" id="KW-0472">Membrane</keyword>
<feature type="transmembrane region" description="Helical" evidence="7">
    <location>
        <begin position="239"/>
        <end position="257"/>
    </location>
</feature>
<feature type="transmembrane region" description="Helical" evidence="7">
    <location>
        <begin position="408"/>
        <end position="426"/>
    </location>
</feature>
<dbReference type="AlphaFoldDB" id="A0A6V8SC34"/>
<accession>A0A6V8SC34</accession>
<dbReference type="GO" id="GO:0005886">
    <property type="term" value="C:plasma membrane"/>
    <property type="evidence" value="ECO:0007669"/>
    <property type="project" value="TreeGrafter"/>
</dbReference>
<feature type="transmembrane region" description="Helical" evidence="7">
    <location>
        <begin position="143"/>
        <end position="163"/>
    </location>
</feature>
<feature type="transmembrane region" description="Helical" evidence="7">
    <location>
        <begin position="80"/>
        <end position="97"/>
    </location>
</feature>
<evidence type="ECO:0000256" key="2">
    <source>
        <dbReference type="ARBA" id="ARBA00008821"/>
    </source>
</evidence>
<evidence type="ECO:0000313" key="8">
    <source>
        <dbReference type="EMBL" id="GFP74809.1"/>
    </source>
</evidence>
<dbReference type="NCBIfam" id="TIGR00801">
    <property type="entry name" value="ncs2"/>
    <property type="match status" value="1"/>
</dbReference>
<dbReference type="EMBL" id="BLZR01000001">
    <property type="protein sequence ID" value="GFP74809.1"/>
    <property type="molecule type" value="Genomic_DNA"/>
</dbReference>
<keyword evidence="3" id="KW-0813">Transport</keyword>
<sequence>MASNAIKRQEVVNLKAGSIDVNEKLPLKTAIPLSFQHLFAMFGSSVLVPILFNVDPAIVLFFNGIGTLLYAFITKKKIPAYLGSSFAFIAPVFALMGKGLSFAEVQSGFVVVGIVFSVVALIIGVTGVGWIKKVFPPASMGAIVAIIGLELVPVAADMAGFAVGGSNTKVFNPTWALISMITLLTVIFCSVLCRGFMKIIPILIGIVVGYIAAIAMGIVDFSAVSNASLIAVPKFTLVKFNLTAIITIVPAAFVVIAEHIGHLAVTGNIVGRDLTEDPGLHKSMLGDGLSTILSGLFGSVPTTTYGENIGVLAITKVYSVYVIMGAGALSIVLGFSGKLAALIRSVPTPVIGGISLLLFGTIAIAGFRTFVEEKVDFSKQRNLMLTSVIFVVGLSGMKMTIGTVEVKGMVLATLVAVVLNLVFIIFDKLGLMNETE</sequence>
<feature type="transmembrane region" description="Helical" evidence="7">
    <location>
        <begin position="109"/>
        <end position="131"/>
    </location>
</feature>
<evidence type="ECO:0000256" key="1">
    <source>
        <dbReference type="ARBA" id="ARBA00004141"/>
    </source>
</evidence>
<protein>
    <submittedName>
        <fullName evidence="8">Uracil permease</fullName>
    </submittedName>
</protein>
<dbReference type="PROSITE" id="PS01116">
    <property type="entry name" value="XANTH_URACIL_PERMASE"/>
    <property type="match status" value="1"/>
</dbReference>
<dbReference type="InterPro" id="IPR006043">
    <property type="entry name" value="NCS2"/>
</dbReference>
<feature type="transmembrane region" description="Helical" evidence="7">
    <location>
        <begin position="57"/>
        <end position="73"/>
    </location>
</feature>
<feature type="transmembrane region" description="Helical" evidence="7">
    <location>
        <begin position="383"/>
        <end position="402"/>
    </location>
</feature>
<keyword evidence="4 7" id="KW-0812">Transmembrane</keyword>
<organism evidence="8 9">
    <name type="scientific">Clostridium fungisolvens</name>
    <dbReference type="NCBI Taxonomy" id="1604897"/>
    <lineage>
        <taxon>Bacteria</taxon>
        <taxon>Bacillati</taxon>
        <taxon>Bacillota</taxon>
        <taxon>Clostridia</taxon>
        <taxon>Eubacteriales</taxon>
        <taxon>Clostridiaceae</taxon>
        <taxon>Clostridium</taxon>
    </lineage>
</organism>
<dbReference type="Pfam" id="PF00860">
    <property type="entry name" value="Xan_ur_permease"/>
    <property type="match status" value="1"/>
</dbReference>
<dbReference type="Proteomes" id="UP000580568">
    <property type="component" value="Unassembled WGS sequence"/>
</dbReference>
<gene>
    <name evidence="8" type="ORF">bsdtw1_00871</name>
</gene>
<evidence type="ECO:0000256" key="5">
    <source>
        <dbReference type="ARBA" id="ARBA00022989"/>
    </source>
</evidence>
<feature type="transmembrane region" description="Helical" evidence="7">
    <location>
        <begin position="175"/>
        <end position="193"/>
    </location>
</feature>
<dbReference type="PANTHER" id="PTHR42810">
    <property type="entry name" value="PURINE PERMEASE C1399.01C-RELATED"/>
    <property type="match status" value="1"/>
</dbReference>
<comment type="similarity">
    <text evidence="2">Belongs to the nucleobase:cation symporter-2 (NCS2) (TC 2.A.40) family.</text>
</comment>
<proteinExistence type="inferred from homology"/>
<dbReference type="PANTHER" id="PTHR42810:SF2">
    <property type="entry name" value="PURINE PERMEASE C1399.01C-RELATED"/>
    <property type="match status" value="1"/>
</dbReference>
<feature type="transmembrane region" description="Helical" evidence="7">
    <location>
        <begin position="200"/>
        <end position="219"/>
    </location>
</feature>
<comment type="caution">
    <text evidence="8">The sequence shown here is derived from an EMBL/GenBank/DDBJ whole genome shotgun (WGS) entry which is preliminary data.</text>
</comment>
<dbReference type="NCBIfam" id="NF007995">
    <property type="entry name" value="PRK10720.1"/>
    <property type="match status" value="1"/>
</dbReference>
<dbReference type="InterPro" id="IPR006042">
    <property type="entry name" value="Xan_ur_permease"/>
</dbReference>
<feature type="transmembrane region" description="Helical" evidence="7">
    <location>
        <begin position="349"/>
        <end position="371"/>
    </location>
</feature>
<dbReference type="GO" id="GO:0042907">
    <property type="term" value="F:xanthine transmembrane transporter activity"/>
    <property type="evidence" value="ECO:0007669"/>
    <property type="project" value="TreeGrafter"/>
</dbReference>